<comment type="caution">
    <text evidence="1">The sequence shown here is derived from an EMBL/GenBank/DDBJ whole genome shotgun (WGS) entry which is preliminary data.</text>
</comment>
<dbReference type="Proteomes" id="UP000664203">
    <property type="component" value="Unassembled WGS sequence"/>
</dbReference>
<dbReference type="EMBL" id="CAJPDR010000287">
    <property type="protein sequence ID" value="CAF9930491.1"/>
    <property type="molecule type" value="Genomic_DNA"/>
</dbReference>
<accession>A0A8H3FQS6</accession>
<evidence type="ECO:0000313" key="1">
    <source>
        <dbReference type="EMBL" id="CAF9930491.1"/>
    </source>
</evidence>
<proteinExistence type="predicted"/>
<protein>
    <submittedName>
        <fullName evidence="1">Uncharacterized protein</fullName>
    </submittedName>
</protein>
<sequence>MALISAKYPDLPEYGVRLDLSYWIDTYLSISSTISALWVPIPEAARLSDNSYTTDLPSAFLSVQIPYGPSNTTGTTFTCSVDAKWAMGTYSGGPLADLDVEYVQTASIQNTRPFAPDLPGYQYNFLPVDDGSWRRVQIDIDRLKTLTPPLDGSTSGWTSLAALLMDMGMDNSTGIIIDWSDVSSVVETVIATLIADGMSRQ</sequence>
<organism evidence="1 2">
    <name type="scientific">Alectoria fallacina</name>
    <dbReference type="NCBI Taxonomy" id="1903189"/>
    <lineage>
        <taxon>Eukaryota</taxon>
        <taxon>Fungi</taxon>
        <taxon>Dikarya</taxon>
        <taxon>Ascomycota</taxon>
        <taxon>Pezizomycotina</taxon>
        <taxon>Lecanoromycetes</taxon>
        <taxon>OSLEUM clade</taxon>
        <taxon>Lecanoromycetidae</taxon>
        <taxon>Lecanorales</taxon>
        <taxon>Lecanorineae</taxon>
        <taxon>Parmeliaceae</taxon>
        <taxon>Alectoria</taxon>
    </lineage>
</organism>
<evidence type="ECO:0000313" key="2">
    <source>
        <dbReference type="Proteomes" id="UP000664203"/>
    </source>
</evidence>
<gene>
    <name evidence="1" type="ORF">ALECFALPRED_004613</name>
</gene>
<keyword evidence="2" id="KW-1185">Reference proteome</keyword>
<dbReference type="OrthoDB" id="5342924at2759"/>
<reference evidence="1" key="1">
    <citation type="submission" date="2021-03" db="EMBL/GenBank/DDBJ databases">
        <authorList>
            <person name="Tagirdzhanova G."/>
        </authorList>
    </citation>
    <scope>NUCLEOTIDE SEQUENCE</scope>
</reference>
<name>A0A8H3FQS6_9LECA</name>
<dbReference type="AlphaFoldDB" id="A0A8H3FQS6"/>